<dbReference type="AlphaFoldDB" id="A0A7J6BUU2"/>
<evidence type="ECO:0000256" key="1">
    <source>
        <dbReference type="SAM" id="MobiDB-lite"/>
    </source>
</evidence>
<accession>A0A7J6BUU2</accession>
<reference evidence="2 3" key="1">
    <citation type="submission" date="2020-04" db="EMBL/GenBank/DDBJ databases">
        <title>Chromosome-level genome assembly of a cyprinid fish Onychostoma macrolepis by integration of Nanopore Sequencing, Bionano and Hi-C technology.</title>
        <authorList>
            <person name="Wang D."/>
        </authorList>
    </citation>
    <scope>NUCLEOTIDE SEQUENCE [LARGE SCALE GENOMIC DNA]</scope>
    <source>
        <strain evidence="2">SWU-2019</strain>
        <tissue evidence="2">Muscle</tissue>
    </source>
</reference>
<organism evidence="2 3">
    <name type="scientific">Onychostoma macrolepis</name>
    <dbReference type="NCBI Taxonomy" id="369639"/>
    <lineage>
        <taxon>Eukaryota</taxon>
        <taxon>Metazoa</taxon>
        <taxon>Chordata</taxon>
        <taxon>Craniata</taxon>
        <taxon>Vertebrata</taxon>
        <taxon>Euteleostomi</taxon>
        <taxon>Actinopterygii</taxon>
        <taxon>Neopterygii</taxon>
        <taxon>Teleostei</taxon>
        <taxon>Ostariophysi</taxon>
        <taxon>Cypriniformes</taxon>
        <taxon>Cyprinidae</taxon>
        <taxon>Acrossocheilinae</taxon>
        <taxon>Onychostoma</taxon>
    </lineage>
</organism>
<name>A0A7J6BUU2_9TELE</name>
<keyword evidence="3" id="KW-1185">Reference proteome</keyword>
<dbReference type="Proteomes" id="UP000579812">
    <property type="component" value="Unassembled WGS sequence"/>
</dbReference>
<proteinExistence type="predicted"/>
<comment type="caution">
    <text evidence="2">The sequence shown here is derived from an EMBL/GenBank/DDBJ whole genome shotgun (WGS) entry which is preliminary data.</text>
</comment>
<protein>
    <submittedName>
        <fullName evidence="2">Uncharacterized protein</fullName>
    </submittedName>
</protein>
<sequence>MFKVEEFPPRREDTVSSKSSGAAAPSKRETGITSFQQIKDVDAERKCAGDGGVPVPRIQVVEDKETWTDADEENTLGDGGVPVPRIQDVEDKEMWTDADEENTLGKTQEVSIGVNTF</sequence>
<gene>
    <name evidence="2" type="ORF">G5714_022083</name>
</gene>
<evidence type="ECO:0000313" key="3">
    <source>
        <dbReference type="Proteomes" id="UP000579812"/>
    </source>
</evidence>
<feature type="region of interest" description="Disordered" evidence="1">
    <location>
        <begin position="65"/>
        <end position="84"/>
    </location>
</feature>
<feature type="region of interest" description="Disordered" evidence="1">
    <location>
        <begin position="1"/>
        <end position="33"/>
    </location>
</feature>
<feature type="compositionally biased region" description="Low complexity" evidence="1">
    <location>
        <begin position="16"/>
        <end position="25"/>
    </location>
</feature>
<dbReference type="EMBL" id="JAAMOB010000022">
    <property type="protein sequence ID" value="KAF4098075.1"/>
    <property type="molecule type" value="Genomic_DNA"/>
</dbReference>
<feature type="compositionally biased region" description="Basic and acidic residues" evidence="1">
    <location>
        <begin position="1"/>
        <end position="15"/>
    </location>
</feature>
<evidence type="ECO:0000313" key="2">
    <source>
        <dbReference type="EMBL" id="KAF4098075.1"/>
    </source>
</evidence>